<reference evidence="1 2" key="1">
    <citation type="submission" date="2014-06" db="EMBL/GenBank/DDBJ databases">
        <authorList>
            <person name="Swart Estienne"/>
        </authorList>
    </citation>
    <scope>NUCLEOTIDE SEQUENCE [LARGE SCALE GENOMIC DNA]</scope>
    <source>
        <strain evidence="1 2">130c</strain>
    </source>
</reference>
<dbReference type="Proteomes" id="UP000039865">
    <property type="component" value="Unassembled WGS sequence"/>
</dbReference>
<dbReference type="SUPFAM" id="SSF51735">
    <property type="entry name" value="NAD(P)-binding Rossmann-fold domains"/>
    <property type="match status" value="1"/>
</dbReference>
<protein>
    <recommendedName>
        <fullName evidence="3">Nad-dependent epimerase dehydratase</fullName>
    </recommendedName>
</protein>
<dbReference type="PANTHER" id="PTHR12126:SF16">
    <property type="entry name" value="MIOREX COMPLEX COMPONENT 2"/>
    <property type="match status" value="1"/>
</dbReference>
<accession>A0A078B509</accession>
<dbReference type="InterPro" id="IPR036291">
    <property type="entry name" value="NAD(P)-bd_dom_sf"/>
</dbReference>
<dbReference type="InParanoid" id="A0A078B509"/>
<name>A0A078B509_STYLE</name>
<dbReference type="InterPro" id="IPR051207">
    <property type="entry name" value="ComplexI_NDUFA9_subunit"/>
</dbReference>
<organism evidence="1 2">
    <name type="scientific">Stylonychia lemnae</name>
    <name type="common">Ciliate</name>
    <dbReference type="NCBI Taxonomy" id="5949"/>
    <lineage>
        <taxon>Eukaryota</taxon>
        <taxon>Sar</taxon>
        <taxon>Alveolata</taxon>
        <taxon>Ciliophora</taxon>
        <taxon>Intramacronucleata</taxon>
        <taxon>Spirotrichea</taxon>
        <taxon>Stichotrichia</taxon>
        <taxon>Sporadotrichida</taxon>
        <taxon>Oxytrichidae</taxon>
        <taxon>Stylonychinae</taxon>
        <taxon>Stylonychia</taxon>
    </lineage>
</organism>
<dbReference type="AlphaFoldDB" id="A0A078B509"/>
<proteinExistence type="predicted"/>
<sequence>MLAATKPKIHIVSMSRRNVDEQRIKDQFTSQFKNVTYYQGDCLKPETYPKDLEEFDAIIHSVGAIMEGFDYKEVLQKGMNSKIFQKRDPINIIQQLLAQGMKPKYDESLEAMNRDSCKLMAEHFNNACKKQDKKGHFVFISASKSITPVLQKYSDMKEQAESFLLNNCPEIIPVILRPGFVWSENERSWSVPVKVANDFGYELKKKVLPLIPESRLIDHLFPQSQSTKLSLLADFAIQGALGQLDDLNKSHIWTNEKMNEMAK</sequence>
<dbReference type="EMBL" id="CCKQ01016751">
    <property type="protein sequence ID" value="CDW88623.1"/>
    <property type="molecule type" value="Genomic_DNA"/>
</dbReference>
<dbReference type="OrthoDB" id="276721at2759"/>
<evidence type="ECO:0000313" key="2">
    <source>
        <dbReference type="Proteomes" id="UP000039865"/>
    </source>
</evidence>
<dbReference type="PANTHER" id="PTHR12126">
    <property type="entry name" value="NADH-UBIQUINONE OXIDOREDUCTASE 39 KDA SUBUNIT-RELATED"/>
    <property type="match status" value="1"/>
</dbReference>
<gene>
    <name evidence="1" type="primary">Contig8890.g448</name>
    <name evidence="1" type="ORF">STYLEM_17745</name>
</gene>
<evidence type="ECO:0008006" key="3">
    <source>
        <dbReference type="Google" id="ProtNLM"/>
    </source>
</evidence>
<dbReference type="GO" id="GO:0044877">
    <property type="term" value="F:protein-containing complex binding"/>
    <property type="evidence" value="ECO:0007669"/>
    <property type="project" value="TreeGrafter"/>
</dbReference>
<keyword evidence="2" id="KW-1185">Reference proteome</keyword>
<evidence type="ECO:0000313" key="1">
    <source>
        <dbReference type="EMBL" id="CDW88623.1"/>
    </source>
</evidence>
<dbReference type="Gene3D" id="3.40.50.720">
    <property type="entry name" value="NAD(P)-binding Rossmann-like Domain"/>
    <property type="match status" value="1"/>
</dbReference>
<dbReference type="GO" id="GO:0005739">
    <property type="term" value="C:mitochondrion"/>
    <property type="evidence" value="ECO:0007669"/>
    <property type="project" value="TreeGrafter"/>
</dbReference>